<sequence length="187" mass="21183">MTTNKSKKVRCLVCNEILTYENDDTSVLVDHLNLEHSGLDVFRFLAHCQVSNSKLNRRPSEERNYSLEGGDNLNEEGFKVSPKTYKTSVETWTPGPQSVICPKCGKEGQPVIRKQRNRMAKTPLGALCMLGCWPFCFLPFLFRRDQYLDLHCSCCKQLIGTYDKRKSCMVQTGNAGSHASLNKCHSN</sequence>
<keyword evidence="5" id="KW-1185">Reference proteome</keyword>
<keyword evidence="1" id="KW-0812">Transmembrane</keyword>
<dbReference type="SMART" id="SM00714">
    <property type="entry name" value="LITAF"/>
    <property type="match status" value="1"/>
</dbReference>
<reference evidence="3" key="2">
    <citation type="submission" date="2007-04" db="EMBL/GenBank/DDBJ databases">
        <title>The genome of the human body louse.</title>
        <authorList>
            <consortium name="The Human Body Louse Genome Consortium"/>
            <person name="Kirkness E."/>
            <person name="Walenz B."/>
            <person name="Hass B."/>
            <person name="Bruggner R."/>
            <person name="Strausberg R."/>
        </authorList>
    </citation>
    <scope>NUCLEOTIDE SEQUENCE</scope>
    <source>
        <strain evidence="3">USDA</strain>
    </source>
</reference>
<evidence type="ECO:0000313" key="5">
    <source>
        <dbReference type="Proteomes" id="UP000009046"/>
    </source>
</evidence>
<dbReference type="EMBL" id="DS235090">
    <property type="protein sequence ID" value="EEB11749.1"/>
    <property type="molecule type" value="Genomic_DNA"/>
</dbReference>
<organism>
    <name type="scientific">Pediculus humanus subsp. corporis</name>
    <name type="common">Body louse</name>
    <dbReference type="NCBI Taxonomy" id="121224"/>
    <lineage>
        <taxon>Eukaryota</taxon>
        <taxon>Metazoa</taxon>
        <taxon>Ecdysozoa</taxon>
        <taxon>Arthropoda</taxon>
        <taxon>Hexapoda</taxon>
        <taxon>Insecta</taxon>
        <taxon>Pterygota</taxon>
        <taxon>Neoptera</taxon>
        <taxon>Paraneoptera</taxon>
        <taxon>Psocodea</taxon>
        <taxon>Troctomorpha</taxon>
        <taxon>Phthiraptera</taxon>
        <taxon>Anoplura</taxon>
        <taxon>Pediculidae</taxon>
        <taxon>Pediculus</taxon>
    </lineage>
</organism>
<feature type="transmembrane region" description="Helical" evidence="1">
    <location>
        <begin position="123"/>
        <end position="142"/>
    </location>
</feature>
<dbReference type="Pfam" id="PF10601">
    <property type="entry name" value="zf-LITAF-like"/>
    <property type="match status" value="1"/>
</dbReference>
<accession>E0VEE3</accession>
<evidence type="ECO:0000313" key="3">
    <source>
        <dbReference type="EMBL" id="EEB11749.1"/>
    </source>
</evidence>
<dbReference type="InParanoid" id="E0VEE3"/>
<dbReference type="GeneID" id="8234163"/>
<evidence type="ECO:0000313" key="4">
    <source>
        <dbReference type="EnsemblMetazoa" id="PHUM131510-PA"/>
    </source>
</evidence>
<proteinExistence type="predicted"/>
<dbReference type="eggNOG" id="ENOG502SDJ5">
    <property type="taxonomic scope" value="Eukaryota"/>
</dbReference>
<dbReference type="KEGG" id="phu:Phum_PHUM131510"/>
<dbReference type="InterPro" id="IPR006629">
    <property type="entry name" value="LITAF"/>
</dbReference>
<dbReference type="STRING" id="121224.E0VEE3"/>
<dbReference type="EMBL" id="AAZO01001525">
    <property type="status" value="NOT_ANNOTATED_CDS"/>
    <property type="molecule type" value="Genomic_DNA"/>
</dbReference>
<keyword evidence="1" id="KW-0472">Membrane</keyword>
<reference evidence="3" key="1">
    <citation type="submission" date="2007-04" db="EMBL/GenBank/DDBJ databases">
        <title>Annotation of Pediculus humanus corporis strain USDA.</title>
        <authorList>
            <person name="Kirkness E."/>
            <person name="Hannick L."/>
            <person name="Hass B."/>
            <person name="Bruggner R."/>
            <person name="Lawson D."/>
            <person name="Bidwell S."/>
            <person name="Joardar V."/>
            <person name="Caler E."/>
            <person name="Walenz B."/>
            <person name="Inman J."/>
            <person name="Schobel S."/>
            <person name="Galinsky K."/>
            <person name="Amedeo P."/>
            <person name="Strausberg R."/>
        </authorList>
    </citation>
    <scope>NUCLEOTIDE SEQUENCE</scope>
    <source>
        <strain evidence="3">USDA</strain>
    </source>
</reference>
<dbReference type="AlphaFoldDB" id="E0VEE3"/>
<keyword evidence="1" id="KW-1133">Transmembrane helix</keyword>
<dbReference type="CTD" id="8234163"/>
<dbReference type="Proteomes" id="UP000009046">
    <property type="component" value="Unassembled WGS sequence"/>
</dbReference>
<dbReference type="OMA" id="NTIICCR"/>
<protein>
    <recommendedName>
        <fullName evidence="2">LITAF domain-containing protein</fullName>
    </recommendedName>
</protein>
<dbReference type="OrthoDB" id="7765058at2759"/>
<name>E0VEE3_PEDHC</name>
<dbReference type="RefSeq" id="XP_002424487.1">
    <property type="nucleotide sequence ID" value="XM_002424442.1"/>
</dbReference>
<dbReference type="EnsemblMetazoa" id="PHUM131510-RA">
    <property type="protein sequence ID" value="PHUM131510-PA"/>
    <property type="gene ID" value="PHUM131510"/>
</dbReference>
<gene>
    <name evidence="4" type="primary">8234163</name>
    <name evidence="3" type="ORF">Phum_PHUM131510</name>
</gene>
<feature type="domain" description="LITAF" evidence="2">
    <location>
        <begin position="81"/>
        <end position="164"/>
    </location>
</feature>
<evidence type="ECO:0000259" key="2">
    <source>
        <dbReference type="PROSITE" id="PS51837"/>
    </source>
</evidence>
<reference evidence="4" key="3">
    <citation type="submission" date="2021-02" db="UniProtKB">
        <authorList>
            <consortium name="EnsemblMetazoa"/>
        </authorList>
    </citation>
    <scope>IDENTIFICATION</scope>
    <source>
        <strain evidence="4">USDA</strain>
    </source>
</reference>
<dbReference type="PROSITE" id="PS51837">
    <property type="entry name" value="LITAF"/>
    <property type="match status" value="1"/>
</dbReference>
<evidence type="ECO:0000256" key="1">
    <source>
        <dbReference type="SAM" id="Phobius"/>
    </source>
</evidence>
<dbReference type="VEuPathDB" id="VectorBase:PHUM131510"/>
<dbReference type="HOGENOM" id="CLU_1241266_0_0_1"/>